<evidence type="ECO:0000313" key="1">
    <source>
        <dbReference type="EMBL" id="KAJ9091680.1"/>
    </source>
</evidence>
<evidence type="ECO:0000313" key="2">
    <source>
        <dbReference type="Proteomes" id="UP001230649"/>
    </source>
</evidence>
<proteinExistence type="predicted"/>
<sequence>MELRHRTGTATRIPTSPLTEPTDPSTYDGPAHEDDAQDPSHGGAGDYGPHEIEDSTAPVDTTQEETGHPTISFS</sequence>
<organism evidence="1 2">
    <name type="scientific">Naganishia adeliensis</name>
    <dbReference type="NCBI Taxonomy" id="92952"/>
    <lineage>
        <taxon>Eukaryota</taxon>
        <taxon>Fungi</taxon>
        <taxon>Dikarya</taxon>
        <taxon>Basidiomycota</taxon>
        <taxon>Agaricomycotina</taxon>
        <taxon>Tremellomycetes</taxon>
        <taxon>Filobasidiales</taxon>
        <taxon>Filobasidiaceae</taxon>
        <taxon>Naganishia</taxon>
    </lineage>
</organism>
<dbReference type="EMBL" id="JASBWS010000194">
    <property type="protein sequence ID" value="KAJ9091680.1"/>
    <property type="molecule type" value="Genomic_DNA"/>
</dbReference>
<dbReference type="Proteomes" id="UP001230649">
    <property type="component" value="Unassembled WGS sequence"/>
</dbReference>
<protein>
    <submittedName>
        <fullName evidence="1">Uncharacterized protein</fullName>
    </submittedName>
</protein>
<reference evidence="1" key="1">
    <citation type="submission" date="2023-04" db="EMBL/GenBank/DDBJ databases">
        <title>Draft Genome sequencing of Naganishia species isolated from polar environments using Oxford Nanopore Technology.</title>
        <authorList>
            <person name="Leo P."/>
            <person name="Venkateswaran K."/>
        </authorList>
    </citation>
    <scope>NUCLEOTIDE SEQUENCE</scope>
    <source>
        <strain evidence="1">MNA-CCFEE 5262</strain>
    </source>
</reference>
<gene>
    <name evidence="1" type="ORF">QFC20_007574</name>
</gene>
<comment type="caution">
    <text evidence="1">The sequence shown here is derived from an EMBL/GenBank/DDBJ whole genome shotgun (WGS) entry which is preliminary data.</text>
</comment>
<keyword evidence="2" id="KW-1185">Reference proteome</keyword>
<accession>A0ACC2UYD7</accession>
<name>A0ACC2UYD7_9TREE</name>